<accession>A0A895YCF1</accession>
<keyword evidence="1" id="KW-0732">Signal</keyword>
<evidence type="ECO:0000256" key="1">
    <source>
        <dbReference type="SAM" id="SignalP"/>
    </source>
</evidence>
<name>A0A895YCF1_9ACTN</name>
<dbReference type="InterPro" id="IPR039424">
    <property type="entry name" value="SBP_5"/>
</dbReference>
<feature type="chain" id="PRO_5038711870" evidence="1">
    <location>
        <begin position="25"/>
        <end position="589"/>
    </location>
</feature>
<dbReference type="AlphaFoldDB" id="A0A895YCF1"/>
<evidence type="ECO:0000313" key="3">
    <source>
        <dbReference type="EMBL" id="QSB15161.1"/>
    </source>
</evidence>
<dbReference type="PANTHER" id="PTHR30290:SF65">
    <property type="entry name" value="MONOACYL PHOSPHATIDYLINOSITOL TETRAMANNOSIDE-BINDING PROTEIN LPQW-RELATED"/>
    <property type="match status" value="1"/>
</dbReference>
<reference evidence="3" key="1">
    <citation type="submission" date="2021-02" db="EMBL/GenBank/DDBJ databases">
        <title>Natrosporangium hydrolyticum gen. nov., sp. nov, a haloalkaliphilic actinobacterium from a soda solonchak soil.</title>
        <authorList>
            <person name="Sorokin D.Y."/>
            <person name="Khijniak T.V."/>
            <person name="Zakharycheva A.P."/>
            <person name="Boueva O.V."/>
            <person name="Ariskina E.V."/>
            <person name="Hahnke R.L."/>
            <person name="Bunk B."/>
            <person name="Sproer C."/>
            <person name="Schumann P."/>
            <person name="Evtushenko L.I."/>
            <person name="Kublanov I.V."/>
        </authorList>
    </citation>
    <scope>NUCLEOTIDE SEQUENCE</scope>
    <source>
        <strain evidence="3">DSM 106523</strain>
    </source>
</reference>
<dbReference type="Gene3D" id="3.40.190.10">
    <property type="entry name" value="Periplasmic binding protein-like II"/>
    <property type="match status" value="1"/>
</dbReference>
<dbReference type="RefSeq" id="WP_239677335.1">
    <property type="nucleotide sequence ID" value="NZ_CP070499.1"/>
</dbReference>
<gene>
    <name evidence="3" type="ORF">JQS43_01945</name>
</gene>
<feature type="domain" description="Solute-binding protein family 5" evidence="2">
    <location>
        <begin position="107"/>
        <end position="495"/>
    </location>
</feature>
<dbReference type="Gene3D" id="3.10.105.10">
    <property type="entry name" value="Dipeptide-binding Protein, Domain 3"/>
    <property type="match status" value="1"/>
</dbReference>
<dbReference type="GO" id="GO:0043190">
    <property type="term" value="C:ATP-binding cassette (ABC) transporter complex"/>
    <property type="evidence" value="ECO:0007669"/>
    <property type="project" value="InterPro"/>
</dbReference>
<protein>
    <submittedName>
        <fullName evidence="3">ABC transporter family substrate-binding protein</fullName>
    </submittedName>
</protein>
<dbReference type="KEGG" id="nhy:JQS43_01945"/>
<proteinExistence type="predicted"/>
<dbReference type="InterPro" id="IPR030678">
    <property type="entry name" value="Peptide/Ni-bd"/>
</dbReference>
<dbReference type="InterPro" id="IPR000914">
    <property type="entry name" value="SBP_5_dom"/>
</dbReference>
<dbReference type="GO" id="GO:0015833">
    <property type="term" value="P:peptide transport"/>
    <property type="evidence" value="ECO:0007669"/>
    <property type="project" value="TreeGrafter"/>
</dbReference>
<dbReference type="EMBL" id="CP070499">
    <property type="protein sequence ID" value="QSB15161.1"/>
    <property type="molecule type" value="Genomic_DNA"/>
</dbReference>
<evidence type="ECO:0000313" key="4">
    <source>
        <dbReference type="Proteomes" id="UP000662857"/>
    </source>
</evidence>
<evidence type="ECO:0000259" key="2">
    <source>
        <dbReference type="Pfam" id="PF00496"/>
    </source>
</evidence>
<dbReference type="PANTHER" id="PTHR30290">
    <property type="entry name" value="PERIPLASMIC BINDING COMPONENT OF ABC TRANSPORTER"/>
    <property type="match status" value="1"/>
</dbReference>
<dbReference type="Proteomes" id="UP000662857">
    <property type="component" value="Chromosome"/>
</dbReference>
<sequence>MRRRLAGVVAASAATALVLVGCGAGEESDSQAGSGFEDCVENPNECNSGDTQEGGELTWILDATPDAYFPWSPEGGSVYTLQAIHGILPYFGQYLPDGEYEYNMDVLADEPALISEDPFITEWQLNEDAVWNDGTPISADDVRILWMMSTSEDEGHCEGCRPRSSGSFDIIEDVEGSDDGKTVTITYKEGVSVPEWFAFGSVHGIIGGLAPAHIAEQQGWDIDTPSDLGEYFEYLNDNVPEFSGGPYLIESFDLENQIVMVPNPEWWGEPVNLDRVVKRFISAEDTWVPALNNDEIHGGSPSTWPEDVIRQLLDQQGVRVHMQPGPSWAHVDMNMDNEWLGEHQALRQAIFTAIDSEDIAQRVFGSLFPDVTVRTNHIHGPDSEFHVDHLEGTGYGTGDIEAARQLLADAGFEGMEDGAGELSLDGEPVGPLRLRSGESPALTTSTELQQAALAEIGLEIQIQTTDNLGGTLGSQDYDLMQFGWSGSPLFTGAGGQFWETGGGSNFGGYSNDEVDALVEQERQATTLEESAALHDQMMELVVEDAYVLPLYDTPVFIFVTEDYVNVRDNTNSSLRGMASQPGWGLAAEQ</sequence>
<keyword evidence="4" id="KW-1185">Reference proteome</keyword>
<dbReference type="PROSITE" id="PS51257">
    <property type="entry name" value="PROKAR_LIPOPROTEIN"/>
    <property type="match status" value="1"/>
</dbReference>
<dbReference type="PIRSF" id="PIRSF002741">
    <property type="entry name" value="MppA"/>
    <property type="match status" value="1"/>
</dbReference>
<organism evidence="3 4">
    <name type="scientific">Natronosporangium hydrolyticum</name>
    <dbReference type="NCBI Taxonomy" id="2811111"/>
    <lineage>
        <taxon>Bacteria</taxon>
        <taxon>Bacillati</taxon>
        <taxon>Actinomycetota</taxon>
        <taxon>Actinomycetes</taxon>
        <taxon>Micromonosporales</taxon>
        <taxon>Micromonosporaceae</taxon>
        <taxon>Natronosporangium</taxon>
    </lineage>
</organism>
<dbReference type="SUPFAM" id="SSF53850">
    <property type="entry name" value="Periplasmic binding protein-like II"/>
    <property type="match status" value="1"/>
</dbReference>
<dbReference type="Pfam" id="PF00496">
    <property type="entry name" value="SBP_bac_5"/>
    <property type="match status" value="1"/>
</dbReference>
<dbReference type="CDD" id="cd08501">
    <property type="entry name" value="PBP2_Lpqw"/>
    <property type="match status" value="1"/>
</dbReference>
<feature type="signal peptide" evidence="1">
    <location>
        <begin position="1"/>
        <end position="24"/>
    </location>
</feature>
<dbReference type="GO" id="GO:0042597">
    <property type="term" value="C:periplasmic space"/>
    <property type="evidence" value="ECO:0007669"/>
    <property type="project" value="UniProtKB-ARBA"/>
</dbReference>
<dbReference type="GO" id="GO:1904680">
    <property type="term" value="F:peptide transmembrane transporter activity"/>
    <property type="evidence" value="ECO:0007669"/>
    <property type="project" value="TreeGrafter"/>
</dbReference>